<keyword evidence="4 6" id="KW-0808">Transferase</keyword>
<dbReference type="Gene3D" id="1.10.150.170">
    <property type="entry name" value="Putative methyltransferase TM0872, insert domain"/>
    <property type="match status" value="1"/>
</dbReference>
<accession>A0A1G1WPI1</accession>
<feature type="binding site" evidence="6">
    <location>
        <position position="59"/>
    </location>
    <ligand>
        <name>S-adenosyl-L-methionine</name>
        <dbReference type="ChEBI" id="CHEBI:59789"/>
    </ligand>
</feature>
<proteinExistence type="inferred from homology"/>
<sequence length="297" mass="32827">MESVLRYSRSSIVHNPVLVGQVIDFLIVSTGKKYLDLTVGAGGHSLEIIKRGGRVLGIDLDPEILARARQVLGNQATLVEGNYKDADLIAKENGFEKLDGILLDLGLSSFQLDSPERGFSFRFDAPLDMRMSPELGVRAVDLVNGLNVGELEELFMKLGEEKQARRIAKEIVGSRVDHKITTTTELAEIVKKVKKVSFGKHIHPATQVFQALRIAVNDELNNLREVLPKASSLLGKDGRLVVISFHSLEDRIVKDFFKSSSELKVLTEKPITASEEEVGLNPRSRSAKMRVAEKLST</sequence>
<dbReference type="CDD" id="cd02440">
    <property type="entry name" value="AdoMet_MTases"/>
    <property type="match status" value="1"/>
</dbReference>
<dbReference type="Pfam" id="PF01795">
    <property type="entry name" value="Methyltransf_5"/>
    <property type="match status" value="1"/>
</dbReference>
<dbReference type="NCBIfam" id="TIGR00006">
    <property type="entry name" value="16S rRNA (cytosine(1402)-N(4))-methyltransferase RsmH"/>
    <property type="match status" value="1"/>
</dbReference>
<evidence type="ECO:0000313" key="9">
    <source>
        <dbReference type="Proteomes" id="UP000177821"/>
    </source>
</evidence>
<dbReference type="InterPro" id="IPR029063">
    <property type="entry name" value="SAM-dependent_MTases_sf"/>
</dbReference>
<comment type="similarity">
    <text evidence="1 6">Belongs to the methyltransferase superfamily. RsmH family.</text>
</comment>
<feature type="binding site" evidence="6">
    <location>
        <begin position="42"/>
        <end position="44"/>
    </location>
    <ligand>
        <name>S-adenosyl-L-methionine</name>
        <dbReference type="ChEBI" id="CHEBI:59789"/>
    </ligand>
</feature>
<dbReference type="GO" id="GO:0005737">
    <property type="term" value="C:cytoplasm"/>
    <property type="evidence" value="ECO:0007669"/>
    <property type="project" value="UniProtKB-SubCell"/>
</dbReference>
<evidence type="ECO:0000313" key="8">
    <source>
        <dbReference type="EMBL" id="OGY29097.1"/>
    </source>
</evidence>
<dbReference type="SUPFAM" id="SSF81799">
    <property type="entry name" value="Putative methyltransferase TM0872, insert domain"/>
    <property type="match status" value="1"/>
</dbReference>
<dbReference type="HAMAP" id="MF_01007">
    <property type="entry name" value="16SrRNA_methyltr_H"/>
    <property type="match status" value="1"/>
</dbReference>
<dbReference type="Gene3D" id="3.40.50.150">
    <property type="entry name" value="Vaccinia Virus protein VP39"/>
    <property type="match status" value="1"/>
</dbReference>
<dbReference type="GO" id="GO:0071424">
    <property type="term" value="F:rRNA (cytosine-N4-)-methyltransferase activity"/>
    <property type="evidence" value="ECO:0007669"/>
    <property type="project" value="UniProtKB-UniRule"/>
</dbReference>
<keyword evidence="2 6" id="KW-0698">rRNA processing</keyword>
<name>A0A1G1WPI1_9BACT</name>
<keyword evidence="5 6" id="KW-0949">S-adenosyl-L-methionine</keyword>
<dbReference type="GO" id="GO:0070475">
    <property type="term" value="P:rRNA base methylation"/>
    <property type="evidence" value="ECO:0007669"/>
    <property type="project" value="UniProtKB-UniRule"/>
</dbReference>
<comment type="caution">
    <text evidence="8">The sequence shown here is derived from an EMBL/GenBank/DDBJ whole genome shotgun (WGS) entry which is preliminary data.</text>
</comment>
<evidence type="ECO:0000256" key="6">
    <source>
        <dbReference type="HAMAP-Rule" id="MF_01007"/>
    </source>
</evidence>
<dbReference type="InterPro" id="IPR023397">
    <property type="entry name" value="SAM-dep_MeTrfase_MraW_recog"/>
</dbReference>
<dbReference type="Proteomes" id="UP000177821">
    <property type="component" value="Unassembled WGS sequence"/>
</dbReference>
<dbReference type="SUPFAM" id="SSF53335">
    <property type="entry name" value="S-adenosyl-L-methionine-dependent methyltransferases"/>
    <property type="match status" value="1"/>
</dbReference>
<comment type="subcellular location">
    <subcellularLocation>
        <location evidence="6">Cytoplasm</location>
    </subcellularLocation>
</comment>
<dbReference type="EMBL" id="MHCX01000035">
    <property type="protein sequence ID" value="OGY29097.1"/>
    <property type="molecule type" value="Genomic_DNA"/>
</dbReference>
<dbReference type="EC" id="2.1.1.199" evidence="6"/>
<feature type="region of interest" description="Disordered" evidence="7">
    <location>
        <begin position="274"/>
        <end position="297"/>
    </location>
</feature>
<evidence type="ECO:0000256" key="1">
    <source>
        <dbReference type="ARBA" id="ARBA00010396"/>
    </source>
</evidence>
<dbReference type="PIRSF" id="PIRSF004486">
    <property type="entry name" value="MraW"/>
    <property type="match status" value="1"/>
</dbReference>
<evidence type="ECO:0000256" key="5">
    <source>
        <dbReference type="ARBA" id="ARBA00022691"/>
    </source>
</evidence>
<comment type="catalytic activity">
    <reaction evidence="6">
        <text>cytidine(1402) in 16S rRNA + S-adenosyl-L-methionine = N(4)-methylcytidine(1402) in 16S rRNA + S-adenosyl-L-homocysteine + H(+)</text>
        <dbReference type="Rhea" id="RHEA:42928"/>
        <dbReference type="Rhea" id="RHEA-COMP:10286"/>
        <dbReference type="Rhea" id="RHEA-COMP:10287"/>
        <dbReference type="ChEBI" id="CHEBI:15378"/>
        <dbReference type="ChEBI" id="CHEBI:57856"/>
        <dbReference type="ChEBI" id="CHEBI:59789"/>
        <dbReference type="ChEBI" id="CHEBI:74506"/>
        <dbReference type="ChEBI" id="CHEBI:82748"/>
        <dbReference type="EC" id="2.1.1.199"/>
    </reaction>
</comment>
<dbReference type="AlphaFoldDB" id="A0A1G1WPI1"/>
<evidence type="ECO:0000256" key="4">
    <source>
        <dbReference type="ARBA" id="ARBA00022679"/>
    </source>
</evidence>
<dbReference type="PANTHER" id="PTHR11265:SF0">
    <property type="entry name" value="12S RRNA N4-METHYLCYTIDINE METHYLTRANSFERASE"/>
    <property type="match status" value="1"/>
</dbReference>
<dbReference type="PANTHER" id="PTHR11265">
    <property type="entry name" value="S-ADENOSYL-METHYLTRANSFERASE MRAW"/>
    <property type="match status" value="1"/>
</dbReference>
<keyword evidence="6" id="KW-0963">Cytoplasm</keyword>
<keyword evidence="3 6" id="KW-0489">Methyltransferase</keyword>
<evidence type="ECO:0000256" key="2">
    <source>
        <dbReference type="ARBA" id="ARBA00022552"/>
    </source>
</evidence>
<evidence type="ECO:0000256" key="3">
    <source>
        <dbReference type="ARBA" id="ARBA00022603"/>
    </source>
</evidence>
<comment type="function">
    <text evidence="6">Specifically methylates the N4 position of cytidine in position 1402 (C1402) of 16S rRNA.</text>
</comment>
<gene>
    <name evidence="6" type="primary">rsmH</name>
    <name evidence="8" type="ORF">A3J50_02320</name>
</gene>
<evidence type="ECO:0000256" key="7">
    <source>
        <dbReference type="SAM" id="MobiDB-lite"/>
    </source>
</evidence>
<dbReference type="InterPro" id="IPR002903">
    <property type="entry name" value="RsmH"/>
</dbReference>
<feature type="binding site" evidence="6">
    <location>
        <position position="111"/>
    </location>
    <ligand>
        <name>S-adenosyl-L-methionine</name>
        <dbReference type="ChEBI" id="CHEBI:59789"/>
    </ligand>
</feature>
<feature type="binding site" evidence="6">
    <location>
        <position position="83"/>
    </location>
    <ligand>
        <name>S-adenosyl-L-methionine</name>
        <dbReference type="ChEBI" id="CHEBI:59789"/>
    </ligand>
</feature>
<reference evidence="8 9" key="1">
    <citation type="journal article" date="2016" name="Nat. Commun.">
        <title>Thousands of microbial genomes shed light on interconnected biogeochemical processes in an aquifer system.</title>
        <authorList>
            <person name="Anantharaman K."/>
            <person name="Brown C.T."/>
            <person name="Hug L.A."/>
            <person name="Sharon I."/>
            <person name="Castelle C.J."/>
            <person name="Probst A.J."/>
            <person name="Thomas B.C."/>
            <person name="Singh A."/>
            <person name="Wilkins M.J."/>
            <person name="Karaoz U."/>
            <person name="Brodie E.L."/>
            <person name="Williams K.H."/>
            <person name="Hubbard S.S."/>
            <person name="Banfield J.F."/>
        </authorList>
    </citation>
    <scope>NUCLEOTIDE SEQUENCE [LARGE SCALE GENOMIC DNA]</scope>
</reference>
<feature type="binding site" evidence="6">
    <location>
        <position position="104"/>
    </location>
    <ligand>
        <name>S-adenosyl-L-methionine</name>
        <dbReference type="ChEBI" id="CHEBI:59789"/>
    </ligand>
</feature>
<protein>
    <recommendedName>
        <fullName evidence="6">Ribosomal RNA small subunit methyltransferase H</fullName>
        <ecNumber evidence="6">2.1.1.199</ecNumber>
    </recommendedName>
    <alternativeName>
        <fullName evidence="6">16S rRNA m(4)C1402 methyltransferase</fullName>
    </alternativeName>
    <alternativeName>
        <fullName evidence="6">rRNA (cytosine-N(4)-)-methyltransferase RsmH</fullName>
    </alternativeName>
</protein>
<organism evidence="8 9">
    <name type="scientific">Candidatus Woykebacteria bacterium RIFCSPHIGHO2_02_FULL_43_16b</name>
    <dbReference type="NCBI Taxonomy" id="1802601"/>
    <lineage>
        <taxon>Bacteria</taxon>
        <taxon>Candidatus Woykeibacteriota</taxon>
    </lineage>
</organism>